<evidence type="ECO:0000256" key="1">
    <source>
        <dbReference type="SAM" id="Phobius"/>
    </source>
</evidence>
<feature type="transmembrane region" description="Helical" evidence="1">
    <location>
        <begin position="80"/>
        <end position="101"/>
    </location>
</feature>
<evidence type="ECO:0000313" key="2">
    <source>
        <dbReference type="EMBL" id="RAR46762.1"/>
    </source>
</evidence>
<keyword evidence="1" id="KW-1133">Transmembrane helix</keyword>
<organism evidence="2 3">
    <name type="scientific">Flavobacterium lacus</name>
    <dbReference type="NCBI Taxonomy" id="1353778"/>
    <lineage>
        <taxon>Bacteria</taxon>
        <taxon>Pseudomonadati</taxon>
        <taxon>Bacteroidota</taxon>
        <taxon>Flavobacteriia</taxon>
        <taxon>Flavobacteriales</taxon>
        <taxon>Flavobacteriaceae</taxon>
        <taxon>Flavobacterium</taxon>
    </lineage>
</organism>
<feature type="transmembrane region" description="Helical" evidence="1">
    <location>
        <begin position="7"/>
        <end position="26"/>
    </location>
</feature>
<dbReference type="RefSeq" id="WP_146740365.1">
    <property type="nucleotide sequence ID" value="NZ_QLSV01000015.1"/>
</dbReference>
<dbReference type="AlphaFoldDB" id="A0A328WK87"/>
<proteinExistence type="predicted"/>
<keyword evidence="1" id="KW-0812">Transmembrane</keyword>
<keyword evidence="1" id="KW-0472">Membrane</keyword>
<evidence type="ECO:0000313" key="3">
    <source>
        <dbReference type="Proteomes" id="UP000249518"/>
    </source>
</evidence>
<protein>
    <submittedName>
        <fullName evidence="2">Uncharacterized protein</fullName>
    </submittedName>
</protein>
<keyword evidence="3" id="KW-1185">Reference proteome</keyword>
<feature type="transmembrane region" description="Helical" evidence="1">
    <location>
        <begin position="32"/>
        <end position="49"/>
    </location>
</feature>
<name>A0A328WK87_9FLAO</name>
<feature type="transmembrane region" description="Helical" evidence="1">
    <location>
        <begin position="56"/>
        <end position="74"/>
    </location>
</feature>
<accession>A0A328WK87</accession>
<comment type="caution">
    <text evidence="2">The sequence shown here is derived from an EMBL/GenBank/DDBJ whole genome shotgun (WGS) entry which is preliminary data.</text>
</comment>
<dbReference type="EMBL" id="QLSV01000015">
    <property type="protein sequence ID" value="RAR46762.1"/>
    <property type="molecule type" value="Genomic_DNA"/>
</dbReference>
<dbReference type="Proteomes" id="UP000249518">
    <property type="component" value="Unassembled WGS sequence"/>
</dbReference>
<reference evidence="2 3" key="1">
    <citation type="submission" date="2018-06" db="EMBL/GenBank/DDBJ databases">
        <title>Genomic Encyclopedia of Type Strains, Phase III (KMG-III): the genomes of soil and plant-associated and newly described type strains.</title>
        <authorList>
            <person name="Whitman W."/>
        </authorList>
    </citation>
    <scope>NUCLEOTIDE SEQUENCE [LARGE SCALE GENOMIC DNA]</scope>
    <source>
        <strain evidence="2 3">CGMCC 1.12504</strain>
    </source>
</reference>
<gene>
    <name evidence="2" type="ORF">B0I10_11571</name>
</gene>
<sequence length="173" mass="20461">MKNKNFLLTLTLLMICIISLVLGFYNHWHFEIRFYIGMLIVVFTILSYLKRKRIANYLFGTALLIGLFDLIHFVPFSIGINLSVFKIHLIPFFFLMLFYLLNIENINEKIRNFNALSNSEELNRRNNQIEFFKNQFQNFSETEIDKKLKEDLVPDAIEALKILKENLTGKNSN</sequence>